<reference evidence="11" key="1">
    <citation type="journal article" date="2015" name="Nature">
        <title>Complex archaea that bridge the gap between prokaryotes and eukaryotes.</title>
        <authorList>
            <person name="Spang A."/>
            <person name="Saw J.H."/>
            <person name="Jorgensen S.L."/>
            <person name="Zaremba-Niedzwiedzka K."/>
            <person name="Martijn J."/>
            <person name="Lind A.E."/>
            <person name="van Eijk R."/>
            <person name="Schleper C."/>
            <person name="Guy L."/>
            <person name="Ettema T.J."/>
        </authorList>
    </citation>
    <scope>NUCLEOTIDE SEQUENCE</scope>
</reference>
<evidence type="ECO:0000256" key="8">
    <source>
        <dbReference type="ARBA" id="ARBA00049244"/>
    </source>
</evidence>
<evidence type="ECO:0000259" key="10">
    <source>
        <dbReference type="Pfam" id="PF21694"/>
    </source>
</evidence>
<evidence type="ECO:0000256" key="4">
    <source>
        <dbReference type="ARBA" id="ARBA00022695"/>
    </source>
</evidence>
<keyword evidence="3" id="KW-0808">Transferase</keyword>
<comment type="caution">
    <text evidence="11">The sequence shown here is derived from an EMBL/GenBank/DDBJ whole genome shotgun (WGS) entry which is preliminary data.</text>
</comment>
<dbReference type="InterPro" id="IPR008921">
    <property type="entry name" value="DNA_pol3_clamp-load_cplx_C"/>
</dbReference>
<evidence type="ECO:0000256" key="6">
    <source>
        <dbReference type="ARBA" id="ARBA00022932"/>
    </source>
</evidence>
<keyword evidence="6" id="KW-0239">DNA-directed DNA polymerase</keyword>
<accession>A0A0F9KXB1</accession>
<evidence type="ECO:0000256" key="1">
    <source>
        <dbReference type="ARBA" id="ARBA00012417"/>
    </source>
</evidence>
<dbReference type="Gene3D" id="3.40.50.300">
    <property type="entry name" value="P-loop containing nucleotide triphosphate hydrolases"/>
    <property type="match status" value="1"/>
</dbReference>
<dbReference type="InterPro" id="IPR010372">
    <property type="entry name" value="DNA_pol3_delta_N"/>
</dbReference>
<dbReference type="Gene3D" id="1.10.8.60">
    <property type="match status" value="1"/>
</dbReference>
<dbReference type="InterPro" id="IPR027417">
    <property type="entry name" value="P-loop_NTPase"/>
</dbReference>
<evidence type="ECO:0000256" key="5">
    <source>
        <dbReference type="ARBA" id="ARBA00022705"/>
    </source>
</evidence>
<evidence type="ECO:0000256" key="2">
    <source>
        <dbReference type="ARBA" id="ARBA00017703"/>
    </source>
</evidence>
<comment type="similarity">
    <text evidence="7">Belongs to the DNA polymerase HolA subunit family.</text>
</comment>
<dbReference type="GO" id="GO:0009360">
    <property type="term" value="C:DNA polymerase III complex"/>
    <property type="evidence" value="ECO:0007669"/>
    <property type="project" value="InterPro"/>
</dbReference>
<evidence type="ECO:0000256" key="3">
    <source>
        <dbReference type="ARBA" id="ARBA00022679"/>
    </source>
</evidence>
<dbReference type="EC" id="2.7.7.7" evidence="1"/>
<dbReference type="PANTHER" id="PTHR34388">
    <property type="entry name" value="DNA POLYMERASE III SUBUNIT DELTA"/>
    <property type="match status" value="1"/>
</dbReference>
<evidence type="ECO:0000256" key="7">
    <source>
        <dbReference type="ARBA" id="ARBA00034754"/>
    </source>
</evidence>
<name>A0A0F9KXB1_9ZZZZ</name>
<dbReference type="Gene3D" id="1.20.272.10">
    <property type="match status" value="1"/>
</dbReference>
<dbReference type="GO" id="GO:0006261">
    <property type="term" value="P:DNA-templated DNA replication"/>
    <property type="evidence" value="ECO:0007669"/>
    <property type="project" value="TreeGrafter"/>
</dbReference>
<dbReference type="AlphaFoldDB" id="A0A0F9KXB1"/>
<feature type="domain" description="DNA polymerase III delta N-terminal" evidence="9">
    <location>
        <begin position="13"/>
        <end position="109"/>
    </location>
</feature>
<keyword evidence="4" id="KW-0548">Nucleotidyltransferase</keyword>
<dbReference type="InterPro" id="IPR005790">
    <property type="entry name" value="DNA_polIII_delta"/>
</dbReference>
<dbReference type="Pfam" id="PF21694">
    <property type="entry name" value="DNA_pol3_delta_C"/>
    <property type="match status" value="1"/>
</dbReference>
<organism evidence="11">
    <name type="scientific">marine sediment metagenome</name>
    <dbReference type="NCBI Taxonomy" id="412755"/>
    <lineage>
        <taxon>unclassified sequences</taxon>
        <taxon>metagenomes</taxon>
        <taxon>ecological metagenomes</taxon>
    </lineage>
</organism>
<dbReference type="PANTHER" id="PTHR34388:SF1">
    <property type="entry name" value="DNA POLYMERASE III SUBUNIT DELTA"/>
    <property type="match status" value="1"/>
</dbReference>
<dbReference type="InterPro" id="IPR048466">
    <property type="entry name" value="DNA_pol3_delta-like_C"/>
</dbReference>
<evidence type="ECO:0000313" key="11">
    <source>
        <dbReference type="EMBL" id="KKM86959.1"/>
    </source>
</evidence>
<sequence>MIDTKIKTLKSIYLIYSEQKFLIKEAIKRLKKKVAGQALGQLNILEFSAPLNFELVEQALYTAGFFEQKKVVIVHQADKLLPSQAKKVDAYYDSPNPDVTLVLACTKETKMLFSQARAKNYLFEYKAPRKGQLGQWVINAFSREGKEVNFETAKYLISLLGNDLELLSSEIEKICLYCDSKKKLRIEDISAVSSSVSHETIFDLVDALGQADLSLALSNLNHLFQTEADGKIFHMIIRQFRLLLKTKGLLSDGNSSGQIATALRLPAFVATKYMKQTRHFDTSKLVMAHTVLLETELAYKTSSTPLSKALEMALIKILAA</sequence>
<gene>
    <name evidence="11" type="ORF">LCGC14_1273770</name>
</gene>
<keyword evidence="5" id="KW-0235">DNA replication</keyword>
<dbReference type="SUPFAM" id="SSF52540">
    <property type="entry name" value="P-loop containing nucleoside triphosphate hydrolases"/>
    <property type="match status" value="1"/>
</dbReference>
<evidence type="ECO:0000259" key="9">
    <source>
        <dbReference type="Pfam" id="PF06144"/>
    </source>
</evidence>
<feature type="domain" description="DNA polymerase III delta subunit-like C-terminal" evidence="10">
    <location>
        <begin position="199"/>
        <end position="317"/>
    </location>
</feature>
<dbReference type="GO" id="GO:0003677">
    <property type="term" value="F:DNA binding"/>
    <property type="evidence" value="ECO:0007669"/>
    <property type="project" value="InterPro"/>
</dbReference>
<dbReference type="NCBIfam" id="TIGR01128">
    <property type="entry name" value="holA"/>
    <property type="match status" value="1"/>
</dbReference>
<comment type="catalytic activity">
    <reaction evidence="8">
        <text>DNA(n) + a 2'-deoxyribonucleoside 5'-triphosphate = DNA(n+1) + diphosphate</text>
        <dbReference type="Rhea" id="RHEA:22508"/>
        <dbReference type="Rhea" id="RHEA-COMP:17339"/>
        <dbReference type="Rhea" id="RHEA-COMP:17340"/>
        <dbReference type="ChEBI" id="CHEBI:33019"/>
        <dbReference type="ChEBI" id="CHEBI:61560"/>
        <dbReference type="ChEBI" id="CHEBI:173112"/>
        <dbReference type="EC" id="2.7.7.7"/>
    </reaction>
</comment>
<protein>
    <recommendedName>
        <fullName evidence="2">DNA polymerase III subunit delta</fullName>
        <ecNumber evidence="1">2.7.7.7</ecNumber>
    </recommendedName>
</protein>
<dbReference type="EMBL" id="LAZR01007175">
    <property type="protein sequence ID" value="KKM86959.1"/>
    <property type="molecule type" value="Genomic_DNA"/>
</dbReference>
<dbReference type="GO" id="GO:0003887">
    <property type="term" value="F:DNA-directed DNA polymerase activity"/>
    <property type="evidence" value="ECO:0007669"/>
    <property type="project" value="UniProtKB-KW"/>
</dbReference>
<dbReference type="Pfam" id="PF06144">
    <property type="entry name" value="DNA_pol3_delta"/>
    <property type="match status" value="1"/>
</dbReference>
<dbReference type="SUPFAM" id="SSF48019">
    <property type="entry name" value="post-AAA+ oligomerization domain-like"/>
    <property type="match status" value="1"/>
</dbReference>
<proteinExistence type="inferred from homology"/>